<keyword evidence="6" id="KW-0779">Telomere</keyword>
<feature type="domain" description="Telomeric single stranded DNA binding POT1/Cdc13" evidence="10">
    <location>
        <begin position="23"/>
        <end position="138"/>
    </location>
</feature>
<evidence type="ECO:0000313" key="13">
    <source>
        <dbReference type="Proteomes" id="UP000030854"/>
    </source>
</evidence>
<dbReference type="OMA" id="WEPHASF"/>
<dbReference type="Pfam" id="PF16686">
    <property type="entry name" value="POT1PC"/>
    <property type="match status" value="1"/>
</dbReference>
<keyword evidence="5" id="KW-0158">Chromosome</keyword>
<dbReference type="InterPro" id="IPR032042">
    <property type="entry name" value="POT1PC"/>
</dbReference>
<evidence type="ECO:0000259" key="10">
    <source>
        <dbReference type="Pfam" id="PF02765"/>
    </source>
</evidence>
<dbReference type="PANTHER" id="PTHR14513:SF0">
    <property type="entry name" value="PROTECTION OF TELOMERES PROTEIN 1"/>
    <property type="match status" value="1"/>
</dbReference>
<comment type="similarity">
    <text evidence="3">Belongs to the telombin family.</text>
</comment>
<organism evidence="12 13">
    <name type="scientific">Uncinula necator</name>
    <name type="common">Grape powdery mildew</name>
    <dbReference type="NCBI Taxonomy" id="52586"/>
    <lineage>
        <taxon>Eukaryota</taxon>
        <taxon>Fungi</taxon>
        <taxon>Dikarya</taxon>
        <taxon>Ascomycota</taxon>
        <taxon>Pezizomycotina</taxon>
        <taxon>Leotiomycetes</taxon>
        <taxon>Erysiphales</taxon>
        <taxon>Erysiphaceae</taxon>
        <taxon>Erysiphe</taxon>
    </lineage>
</organism>
<keyword evidence="13" id="KW-1185">Reference proteome</keyword>
<gene>
    <name evidence="12" type="ORF">EV44_g1605</name>
</gene>
<dbReference type="FunFam" id="2.40.50.140:FF:000303">
    <property type="entry name" value="Protection of telomeres protein 1"/>
    <property type="match status" value="1"/>
</dbReference>
<dbReference type="GO" id="GO:0032210">
    <property type="term" value="P:regulation of telomere maintenance via telomerase"/>
    <property type="evidence" value="ECO:0007669"/>
    <property type="project" value="TreeGrafter"/>
</dbReference>
<feature type="region of interest" description="Disordered" evidence="9">
    <location>
        <begin position="380"/>
        <end position="408"/>
    </location>
</feature>
<dbReference type="STRING" id="52586.A0A0B1P887"/>
<dbReference type="GO" id="GO:0016233">
    <property type="term" value="P:telomere capping"/>
    <property type="evidence" value="ECO:0007669"/>
    <property type="project" value="TreeGrafter"/>
</dbReference>
<keyword evidence="8" id="KW-0539">Nucleus</keyword>
<name>A0A0B1P887_UNCNE</name>
<comment type="subcellular location">
    <subcellularLocation>
        <location evidence="2">Chromosome</location>
        <location evidence="2">Telomere</location>
    </subcellularLocation>
    <subcellularLocation>
        <location evidence="1">Nucleus</location>
    </subcellularLocation>
</comment>
<evidence type="ECO:0000259" key="11">
    <source>
        <dbReference type="Pfam" id="PF16686"/>
    </source>
</evidence>
<evidence type="ECO:0000256" key="7">
    <source>
        <dbReference type="ARBA" id="ARBA00023125"/>
    </source>
</evidence>
<proteinExistence type="inferred from homology"/>
<dbReference type="EMBL" id="JNVN01000629">
    <property type="protein sequence ID" value="KHJ34897.1"/>
    <property type="molecule type" value="Genomic_DNA"/>
</dbReference>
<reference evidence="12 13" key="1">
    <citation type="journal article" date="2014" name="BMC Genomics">
        <title>Adaptive genomic structural variation in the grape powdery mildew pathogen, Erysiphe necator.</title>
        <authorList>
            <person name="Jones L."/>
            <person name="Riaz S."/>
            <person name="Morales-Cruz A."/>
            <person name="Amrine K.C."/>
            <person name="McGuire B."/>
            <person name="Gubler W.D."/>
            <person name="Walker M.A."/>
            <person name="Cantu D."/>
        </authorList>
    </citation>
    <scope>NUCLEOTIDE SEQUENCE [LARGE SCALE GENOMIC DNA]</scope>
    <source>
        <strain evidence="13">c</strain>
    </source>
</reference>
<evidence type="ECO:0000313" key="12">
    <source>
        <dbReference type="EMBL" id="KHJ34897.1"/>
    </source>
</evidence>
<dbReference type="SUPFAM" id="SSF50249">
    <property type="entry name" value="Nucleic acid-binding proteins"/>
    <property type="match status" value="2"/>
</dbReference>
<evidence type="ECO:0000256" key="5">
    <source>
        <dbReference type="ARBA" id="ARBA00022454"/>
    </source>
</evidence>
<evidence type="ECO:0000256" key="6">
    <source>
        <dbReference type="ARBA" id="ARBA00022895"/>
    </source>
</evidence>
<keyword evidence="7" id="KW-0238">DNA-binding</keyword>
<feature type="compositionally biased region" description="Basic residues" evidence="9">
    <location>
        <begin position="390"/>
        <end position="399"/>
    </location>
</feature>
<dbReference type="GO" id="GO:0098505">
    <property type="term" value="F:G-rich strand telomeric DNA binding"/>
    <property type="evidence" value="ECO:0007669"/>
    <property type="project" value="TreeGrafter"/>
</dbReference>
<comment type="caution">
    <text evidence="12">The sequence shown here is derived from an EMBL/GenBank/DDBJ whole genome shotgun (WGS) entry which is preliminary data.</text>
</comment>
<dbReference type="PANTHER" id="PTHR14513">
    <property type="entry name" value="PROTECTION OF TELOMERES 1"/>
    <property type="match status" value="1"/>
</dbReference>
<dbReference type="HOGENOM" id="CLU_016663_0_0_1"/>
<dbReference type="InterPro" id="IPR028389">
    <property type="entry name" value="POT1"/>
</dbReference>
<evidence type="ECO:0000256" key="8">
    <source>
        <dbReference type="ARBA" id="ARBA00023242"/>
    </source>
</evidence>
<dbReference type="AlphaFoldDB" id="A0A0B1P887"/>
<sequence>MDPSHLDGYYSVQEIWNLQDHHRHGHLCNVIGFISDFRPPYRTQGTSWKCTIDIVDHSIRENNVGLPLNVFWTEARMPSAPIFGDVIIVSQAKTQTHGGYLSLLASNNTYIFILPANEIPKNINDAAKLKNSWASYSNDRALKTKKLTVPSVSETKHAISMNNHRNEIVALTMRSGFDSNKILSKKKKEKFGLVQDMKANSFYNIIGEVRKIWQSSDQRASVYLSDYTSNSLLFDYTIADDPPDFFDQDGDEFNYTNALMKRNKSQIPGPYGKLILQITVWDEDAAFIKEHVKCGNWIYIKNIRIKLSLKNHLEGVVHGEEGKVHIQNFQIWNCPIEINKLLKAAQQRKKAWWNSYEENLVKERKKQSAEILQSKRKIDGENQISSSKNKNGKQRRKEKKAQAEENAARRDAKAAACLKLNENIQASHEDQSIVPLRNVLLSSQLSKPGLGIVHAPFSNLKYRIKVRVVDYFPDQIENFAIPCSETEIDGSIDKSELDDNSISVKNKWEWRFSLHLEDASNTKIQNKERVWVIVDNNAAQDLLNIEEDASDLRSNPGLLAKVKEQLFQLWGDLEEHKSSCLQEFVEDSKYQAPQSTADSETPLSPRNMNVGTQPDVDTDNEMANSNYPLNINTSSAHMKQRQVANSTNTGNKDTIILDTSRLSTNFDPSNKPFICCIQQYGVKVPEDDDSKANAGHKQRWQRLYGLFGTKILSIYKE</sequence>
<dbReference type="InterPro" id="IPR011564">
    <property type="entry name" value="Telomer_end-bd_POT1/Cdc13"/>
</dbReference>
<dbReference type="Pfam" id="PF02765">
    <property type="entry name" value="POT1"/>
    <property type="match status" value="1"/>
</dbReference>
<dbReference type="GO" id="GO:0010521">
    <property type="term" value="F:telomerase inhibitor activity"/>
    <property type="evidence" value="ECO:0007669"/>
    <property type="project" value="TreeGrafter"/>
</dbReference>
<dbReference type="Proteomes" id="UP000030854">
    <property type="component" value="Unassembled WGS sequence"/>
</dbReference>
<dbReference type="InterPro" id="IPR012340">
    <property type="entry name" value="NA-bd_OB-fold"/>
</dbReference>
<evidence type="ECO:0000256" key="4">
    <source>
        <dbReference type="ARBA" id="ARBA00015253"/>
    </source>
</evidence>
<evidence type="ECO:0000256" key="1">
    <source>
        <dbReference type="ARBA" id="ARBA00004123"/>
    </source>
</evidence>
<accession>A0A0B1P887</accession>
<dbReference type="GO" id="GO:0000783">
    <property type="term" value="C:nuclear telomere cap complex"/>
    <property type="evidence" value="ECO:0007669"/>
    <property type="project" value="TreeGrafter"/>
</dbReference>
<evidence type="ECO:0000256" key="9">
    <source>
        <dbReference type="SAM" id="MobiDB-lite"/>
    </source>
</evidence>
<evidence type="ECO:0000256" key="3">
    <source>
        <dbReference type="ARBA" id="ARBA00008442"/>
    </source>
</evidence>
<dbReference type="Gene3D" id="2.40.50.140">
    <property type="entry name" value="Nucleic acid-binding proteins"/>
    <property type="match status" value="2"/>
</dbReference>
<feature type="domain" description="Protection of telomeres protein 1 ssDNA-binding" evidence="11">
    <location>
        <begin position="194"/>
        <end position="354"/>
    </location>
</feature>
<evidence type="ECO:0000256" key="2">
    <source>
        <dbReference type="ARBA" id="ARBA00004574"/>
    </source>
</evidence>
<protein>
    <recommendedName>
        <fullName evidence="4">Protection of telomeres protein 1</fullName>
    </recommendedName>
</protein>